<gene>
    <name evidence="2" type="ORF">EVAR_46424_1</name>
</gene>
<accession>A0A4C1XEF2</accession>
<evidence type="ECO:0000313" key="3">
    <source>
        <dbReference type="Proteomes" id="UP000299102"/>
    </source>
</evidence>
<proteinExistence type="predicted"/>
<keyword evidence="3" id="KW-1185">Reference proteome</keyword>
<evidence type="ECO:0000256" key="1">
    <source>
        <dbReference type="SAM" id="MobiDB-lite"/>
    </source>
</evidence>
<sequence length="193" mass="21305">MPVGVTPRLFGESTRMRVERPRFLASESKGLSARLVGVFSEQEFEKFLSIDYPLMGGRKIGKRSTENAPRRVTVPAAPSAPPGADNGLPLQFTEFTTRLERSYRKSGALGSITATRFAIRHVVRRTDETWTVEVCFGTLNVCGGMGETKRKGSGGTIKRESFDIYWSGVDQSQQGCRGVDFIRSETLSECAND</sequence>
<dbReference type="AlphaFoldDB" id="A0A4C1XEF2"/>
<feature type="region of interest" description="Disordered" evidence="1">
    <location>
        <begin position="61"/>
        <end position="88"/>
    </location>
</feature>
<organism evidence="2 3">
    <name type="scientific">Eumeta variegata</name>
    <name type="common">Bagworm moth</name>
    <name type="synonym">Eumeta japonica</name>
    <dbReference type="NCBI Taxonomy" id="151549"/>
    <lineage>
        <taxon>Eukaryota</taxon>
        <taxon>Metazoa</taxon>
        <taxon>Ecdysozoa</taxon>
        <taxon>Arthropoda</taxon>
        <taxon>Hexapoda</taxon>
        <taxon>Insecta</taxon>
        <taxon>Pterygota</taxon>
        <taxon>Neoptera</taxon>
        <taxon>Endopterygota</taxon>
        <taxon>Lepidoptera</taxon>
        <taxon>Glossata</taxon>
        <taxon>Ditrysia</taxon>
        <taxon>Tineoidea</taxon>
        <taxon>Psychidae</taxon>
        <taxon>Oiketicinae</taxon>
        <taxon>Eumeta</taxon>
    </lineage>
</organism>
<dbReference type="EMBL" id="BGZK01000817">
    <property type="protein sequence ID" value="GBP61563.1"/>
    <property type="molecule type" value="Genomic_DNA"/>
</dbReference>
<evidence type="ECO:0000313" key="2">
    <source>
        <dbReference type="EMBL" id="GBP61563.1"/>
    </source>
</evidence>
<dbReference type="Proteomes" id="UP000299102">
    <property type="component" value="Unassembled WGS sequence"/>
</dbReference>
<reference evidence="2 3" key="1">
    <citation type="journal article" date="2019" name="Commun. Biol.">
        <title>The bagworm genome reveals a unique fibroin gene that provides high tensile strength.</title>
        <authorList>
            <person name="Kono N."/>
            <person name="Nakamura H."/>
            <person name="Ohtoshi R."/>
            <person name="Tomita M."/>
            <person name="Numata K."/>
            <person name="Arakawa K."/>
        </authorList>
    </citation>
    <scope>NUCLEOTIDE SEQUENCE [LARGE SCALE GENOMIC DNA]</scope>
</reference>
<name>A0A4C1XEF2_EUMVA</name>
<comment type="caution">
    <text evidence="2">The sequence shown here is derived from an EMBL/GenBank/DDBJ whole genome shotgun (WGS) entry which is preliminary data.</text>
</comment>
<protein>
    <submittedName>
        <fullName evidence="2">Uncharacterized protein</fullName>
    </submittedName>
</protein>
<dbReference type="OrthoDB" id="418748at2759"/>